<keyword evidence="2" id="KW-1185">Reference proteome</keyword>
<organism evidence="1 2">
    <name type="scientific">Dreissena polymorpha</name>
    <name type="common">Zebra mussel</name>
    <name type="synonym">Mytilus polymorpha</name>
    <dbReference type="NCBI Taxonomy" id="45954"/>
    <lineage>
        <taxon>Eukaryota</taxon>
        <taxon>Metazoa</taxon>
        <taxon>Spiralia</taxon>
        <taxon>Lophotrochozoa</taxon>
        <taxon>Mollusca</taxon>
        <taxon>Bivalvia</taxon>
        <taxon>Autobranchia</taxon>
        <taxon>Heteroconchia</taxon>
        <taxon>Euheterodonta</taxon>
        <taxon>Imparidentia</taxon>
        <taxon>Neoheterodontei</taxon>
        <taxon>Myida</taxon>
        <taxon>Dreissenoidea</taxon>
        <taxon>Dreissenidae</taxon>
        <taxon>Dreissena</taxon>
    </lineage>
</organism>
<reference evidence="1" key="2">
    <citation type="submission" date="2020-11" db="EMBL/GenBank/DDBJ databases">
        <authorList>
            <person name="McCartney M.A."/>
            <person name="Auch B."/>
            <person name="Kono T."/>
            <person name="Mallez S."/>
            <person name="Becker A."/>
            <person name="Gohl D.M."/>
            <person name="Silverstein K.A.T."/>
            <person name="Koren S."/>
            <person name="Bechman K.B."/>
            <person name="Herman A."/>
            <person name="Abrahante J.E."/>
            <person name="Garbe J."/>
        </authorList>
    </citation>
    <scope>NUCLEOTIDE SEQUENCE</scope>
    <source>
        <strain evidence="1">Duluth1</strain>
        <tissue evidence="1">Whole animal</tissue>
    </source>
</reference>
<reference evidence="1" key="1">
    <citation type="journal article" date="2019" name="bioRxiv">
        <title>The Genome of the Zebra Mussel, Dreissena polymorpha: A Resource for Invasive Species Research.</title>
        <authorList>
            <person name="McCartney M.A."/>
            <person name="Auch B."/>
            <person name="Kono T."/>
            <person name="Mallez S."/>
            <person name="Zhang Y."/>
            <person name="Obille A."/>
            <person name="Becker A."/>
            <person name="Abrahante J.E."/>
            <person name="Garbe J."/>
            <person name="Badalamenti J.P."/>
            <person name="Herman A."/>
            <person name="Mangelson H."/>
            <person name="Liachko I."/>
            <person name="Sullivan S."/>
            <person name="Sone E.D."/>
            <person name="Koren S."/>
            <person name="Silverstein K.A.T."/>
            <person name="Beckman K.B."/>
            <person name="Gohl D.M."/>
        </authorList>
    </citation>
    <scope>NUCLEOTIDE SEQUENCE</scope>
    <source>
        <strain evidence="1">Duluth1</strain>
        <tissue evidence="1">Whole animal</tissue>
    </source>
</reference>
<dbReference type="Proteomes" id="UP000828390">
    <property type="component" value="Unassembled WGS sequence"/>
</dbReference>
<evidence type="ECO:0000313" key="2">
    <source>
        <dbReference type="Proteomes" id="UP000828390"/>
    </source>
</evidence>
<gene>
    <name evidence="1" type="ORF">DPMN_181644</name>
</gene>
<evidence type="ECO:0000313" key="1">
    <source>
        <dbReference type="EMBL" id="KAH3747222.1"/>
    </source>
</evidence>
<protein>
    <submittedName>
        <fullName evidence="1">Uncharacterized protein</fullName>
    </submittedName>
</protein>
<proteinExistence type="predicted"/>
<comment type="caution">
    <text evidence="1">The sequence shown here is derived from an EMBL/GenBank/DDBJ whole genome shotgun (WGS) entry which is preliminary data.</text>
</comment>
<dbReference type="AlphaFoldDB" id="A0A9D4I5H9"/>
<name>A0A9D4I5H9_DREPO</name>
<sequence>MSGDWTLFMDHIYVSGTNTLEIVMKEVPSNTKLVYKTGWKQIFFILAHKE</sequence>
<dbReference type="EMBL" id="JAIWYP010000010">
    <property type="protein sequence ID" value="KAH3747222.1"/>
    <property type="molecule type" value="Genomic_DNA"/>
</dbReference>
<accession>A0A9D4I5H9</accession>